<accession>A0ABW5C0M4</accession>
<comment type="catalytic activity">
    <reaction evidence="1 3">
        <text>a uridine in RNA = a pseudouridine in RNA</text>
        <dbReference type="Rhea" id="RHEA:48348"/>
        <dbReference type="Rhea" id="RHEA-COMP:12068"/>
        <dbReference type="Rhea" id="RHEA-COMP:12069"/>
        <dbReference type="ChEBI" id="CHEBI:65314"/>
        <dbReference type="ChEBI" id="CHEBI:65315"/>
    </reaction>
</comment>
<evidence type="ECO:0000313" key="5">
    <source>
        <dbReference type="EMBL" id="MFD2215416.1"/>
    </source>
</evidence>
<sequence>MESTFQLEWKITSKDDGKLVLDFVKEKKISKRALTDIKFHGGDILVNNSHVTVRYQLKKDDLLTVIFPKEEKGPGLEADQVPFSIVYEDSHCLVINKPPFVPSIPSRDHVRGTLANGLIHYYEEHHIPSTIHIVNRLDKDTSGLMLVAKHRFAHSLFSDMQKSKSIHRSYEAFVHGVMKEQQGTISSPIGRKKDSIIEREVCDDGQSAVTHFQVLQPYKEITHVKLVLETGRTHQIRVHLSSIGHPLCGDTLYGGNQLDINRQALHSSELSFWHPLLEKDLYFEAKLPEDMEILAKRTHLNN</sequence>
<name>A0ABW5C0M4_9BACI</name>
<dbReference type="PANTHER" id="PTHR21600:SF35">
    <property type="entry name" value="PSEUDOURIDINE SYNTHASE"/>
    <property type="match status" value="1"/>
</dbReference>
<evidence type="ECO:0000259" key="4">
    <source>
        <dbReference type="Pfam" id="PF00849"/>
    </source>
</evidence>
<dbReference type="RefSeq" id="WP_247340043.1">
    <property type="nucleotide sequence ID" value="NZ_CP095550.1"/>
</dbReference>
<feature type="domain" description="Pseudouridine synthase RsuA/RluA-like" evidence="4">
    <location>
        <begin position="92"/>
        <end position="242"/>
    </location>
</feature>
<dbReference type="NCBIfam" id="TIGR00005">
    <property type="entry name" value="rluA_subfam"/>
    <property type="match status" value="1"/>
</dbReference>
<comment type="function">
    <text evidence="3">Responsible for synthesis of pseudouridine from uracil.</text>
</comment>
<dbReference type="EMBL" id="JBHUIK010000004">
    <property type="protein sequence ID" value="MFD2215416.1"/>
    <property type="molecule type" value="Genomic_DNA"/>
</dbReference>
<keyword evidence="6" id="KW-1185">Reference proteome</keyword>
<dbReference type="InterPro" id="IPR050188">
    <property type="entry name" value="RluA_PseudoU_synthase"/>
</dbReference>
<dbReference type="PROSITE" id="PS01129">
    <property type="entry name" value="PSI_RLU"/>
    <property type="match status" value="1"/>
</dbReference>
<evidence type="ECO:0000256" key="3">
    <source>
        <dbReference type="RuleBase" id="RU362028"/>
    </source>
</evidence>
<keyword evidence="3 5" id="KW-0413">Isomerase</keyword>
<dbReference type="Pfam" id="PF00849">
    <property type="entry name" value="PseudoU_synth_2"/>
    <property type="match status" value="1"/>
</dbReference>
<dbReference type="Proteomes" id="UP001597318">
    <property type="component" value="Unassembled WGS sequence"/>
</dbReference>
<comment type="similarity">
    <text evidence="2 3">Belongs to the pseudouridine synthase RluA family.</text>
</comment>
<dbReference type="InterPro" id="IPR006145">
    <property type="entry name" value="PsdUridine_synth_RsuA/RluA"/>
</dbReference>
<organism evidence="5 6">
    <name type="scientific">Metabacillus endolithicus</name>
    <dbReference type="NCBI Taxonomy" id="1535204"/>
    <lineage>
        <taxon>Bacteria</taxon>
        <taxon>Bacillati</taxon>
        <taxon>Bacillota</taxon>
        <taxon>Bacilli</taxon>
        <taxon>Bacillales</taxon>
        <taxon>Bacillaceae</taxon>
        <taxon>Metabacillus</taxon>
    </lineage>
</organism>
<dbReference type="InterPro" id="IPR006225">
    <property type="entry name" value="PsdUridine_synth_RluC/D"/>
</dbReference>
<protein>
    <recommendedName>
        <fullName evidence="3">Pseudouridine synthase</fullName>
        <ecNumber evidence="3">5.4.99.-</ecNumber>
    </recommendedName>
</protein>
<evidence type="ECO:0000256" key="2">
    <source>
        <dbReference type="ARBA" id="ARBA00010876"/>
    </source>
</evidence>
<dbReference type="InterPro" id="IPR020103">
    <property type="entry name" value="PsdUridine_synth_cat_dom_sf"/>
</dbReference>
<dbReference type="EC" id="5.4.99.-" evidence="3"/>
<evidence type="ECO:0000256" key="1">
    <source>
        <dbReference type="ARBA" id="ARBA00000073"/>
    </source>
</evidence>
<dbReference type="PANTHER" id="PTHR21600">
    <property type="entry name" value="MITOCHONDRIAL RNA PSEUDOURIDINE SYNTHASE"/>
    <property type="match status" value="1"/>
</dbReference>
<gene>
    <name evidence="5" type="ORF">ACFSKK_17135</name>
</gene>
<dbReference type="InterPro" id="IPR006224">
    <property type="entry name" value="PsdUridine_synth_RluA-like_CS"/>
</dbReference>
<reference evidence="6" key="1">
    <citation type="journal article" date="2019" name="Int. J. Syst. Evol. Microbiol.">
        <title>The Global Catalogue of Microorganisms (GCM) 10K type strain sequencing project: providing services to taxonomists for standard genome sequencing and annotation.</title>
        <authorList>
            <consortium name="The Broad Institute Genomics Platform"/>
            <consortium name="The Broad Institute Genome Sequencing Center for Infectious Disease"/>
            <person name="Wu L."/>
            <person name="Ma J."/>
        </authorList>
    </citation>
    <scope>NUCLEOTIDE SEQUENCE [LARGE SCALE GENOMIC DNA]</scope>
    <source>
        <strain evidence="6">CGMCC 1.15474</strain>
    </source>
</reference>
<comment type="caution">
    <text evidence="5">The sequence shown here is derived from an EMBL/GenBank/DDBJ whole genome shotgun (WGS) entry which is preliminary data.</text>
</comment>
<evidence type="ECO:0000313" key="6">
    <source>
        <dbReference type="Proteomes" id="UP001597318"/>
    </source>
</evidence>
<proteinExistence type="inferred from homology"/>
<dbReference type="GO" id="GO:0016853">
    <property type="term" value="F:isomerase activity"/>
    <property type="evidence" value="ECO:0007669"/>
    <property type="project" value="UniProtKB-KW"/>
</dbReference>
<dbReference type="SUPFAM" id="SSF55120">
    <property type="entry name" value="Pseudouridine synthase"/>
    <property type="match status" value="1"/>
</dbReference>
<dbReference type="Gene3D" id="3.30.2350.10">
    <property type="entry name" value="Pseudouridine synthase"/>
    <property type="match status" value="1"/>
</dbReference>
<dbReference type="CDD" id="cd02869">
    <property type="entry name" value="PseudoU_synth_RluA_like"/>
    <property type="match status" value="1"/>
</dbReference>